<dbReference type="InterPro" id="IPR002109">
    <property type="entry name" value="Glutaredoxin"/>
</dbReference>
<dbReference type="Gene3D" id="3.40.30.10">
    <property type="entry name" value="Glutaredoxin"/>
    <property type="match status" value="1"/>
</dbReference>
<dbReference type="InterPro" id="IPR011905">
    <property type="entry name" value="GlrX-like_pln_2"/>
</dbReference>
<dbReference type="Proteomes" id="UP000585474">
    <property type="component" value="Unassembled WGS sequence"/>
</dbReference>
<evidence type="ECO:0000256" key="3">
    <source>
        <dbReference type="ARBA" id="ARBA00022490"/>
    </source>
</evidence>
<keyword evidence="4" id="KW-0676">Redox-active center</keyword>
<feature type="domain" description="Glutaredoxin" evidence="5">
    <location>
        <begin position="13"/>
        <end position="62"/>
    </location>
</feature>
<sequence>MAKVMSLAAQSPVAIFSKSNCCICYTIKTLIYRFGANPAIYELDEFPNGQELEREILALGRRPVFIGREFVGGSNEIMSLHLKGELVKKLRKAKAIFM</sequence>
<proteinExistence type="inferred from homology"/>
<dbReference type="PROSITE" id="PS51354">
    <property type="entry name" value="GLUTAREDOXIN_2"/>
    <property type="match status" value="1"/>
</dbReference>
<name>A0A7J0FKR2_9ERIC</name>
<comment type="subcellular location">
    <subcellularLocation>
        <location evidence="1">Cytoplasm</location>
    </subcellularLocation>
</comment>
<comment type="caution">
    <text evidence="6">The sequence shown here is derived from an EMBL/GenBank/DDBJ whole genome shotgun (WGS) entry which is preliminary data.</text>
</comment>
<dbReference type="CDD" id="cd03419">
    <property type="entry name" value="GRX_GRXh_1_2_like"/>
    <property type="match status" value="1"/>
</dbReference>
<gene>
    <name evidence="6" type="ORF">Acr_13g0001400</name>
</gene>
<dbReference type="AlphaFoldDB" id="A0A7J0FKR2"/>
<reference evidence="6 7" key="1">
    <citation type="submission" date="2019-07" db="EMBL/GenBank/DDBJ databases">
        <title>De Novo Assembly of kiwifruit Actinidia rufa.</title>
        <authorList>
            <person name="Sugita-Konishi S."/>
            <person name="Sato K."/>
            <person name="Mori E."/>
            <person name="Abe Y."/>
            <person name="Kisaki G."/>
            <person name="Hamano K."/>
            <person name="Suezawa K."/>
            <person name="Otani M."/>
            <person name="Fukuda T."/>
            <person name="Manabe T."/>
            <person name="Gomi K."/>
            <person name="Tabuchi M."/>
            <person name="Akimitsu K."/>
            <person name="Kataoka I."/>
        </authorList>
    </citation>
    <scope>NUCLEOTIDE SEQUENCE [LARGE SCALE GENOMIC DNA]</scope>
    <source>
        <strain evidence="7">cv. Fuchu</strain>
    </source>
</reference>
<evidence type="ECO:0000313" key="7">
    <source>
        <dbReference type="Proteomes" id="UP000585474"/>
    </source>
</evidence>
<comment type="similarity">
    <text evidence="2">Belongs to the glutaredoxin family. CC-type subfamily.</text>
</comment>
<evidence type="ECO:0000259" key="5">
    <source>
        <dbReference type="Pfam" id="PF00462"/>
    </source>
</evidence>
<evidence type="ECO:0000256" key="1">
    <source>
        <dbReference type="ARBA" id="ARBA00004496"/>
    </source>
</evidence>
<evidence type="ECO:0000256" key="4">
    <source>
        <dbReference type="ARBA" id="ARBA00023284"/>
    </source>
</evidence>
<accession>A0A7J0FKR2</accession>
<evidence type="ECO:0000313" key="6">
    <source>
        <dbReference type="EMBL" id="GFY98739.1"/>
    </source>
</evidence>
<keyword evidence="7" id="KW-1185">Reference proteome</keyword>
<evidence type="ECO:0000256" key="2">
    <source>
        <dbReference type="ARBA" id="ARBA00007568"/>
    </source>
</evidence>
<organism evidence="6 7">
    <name type="scientific">Actinidia rufa</name>
    <dbReference type="NCBI Taxonomy" id="165716"/>
    <lineage>
        <taxon>Eukaryota</taxon>
        <taxon>Viridiplantae</taxon>
        <taxon>Streptophyta</taxon>
        <taxon>Embryophyta</taxon>
        <taxon>Tracheophyta</taxon>
        <taxon>Spermatophyta</taxon>
        <taxon>Magnoliopsida</taxon>
        <taxon>eudicotyledons</taxon>
        <taxon>Gunneridae</taxon>
        <taxon>Pentapetalae</taxon>
        <taxon>asterids</taxon>
        <taxon>Ericales</taxon>
        <taxon>Actinidiaceae</taxon>
        <taxon>Actinidia</taxon>
    </lineage>
</organism>
<keyword evidence="3" id="KW-0963">Cytoplasm</keyword>
<dbReference type="GO" id="GO:0005737">
    <property type="term" value="C:cytoplasm"/>
    <property type="evidence" value="ECO:0007669"/>
    <property type="project" value="UniProtKB-SubCell"/>
</dbReference>
<dbReference type="InterPro" id="IPR036249">
    <property type="entry name" value="Thioredoxin-like_sf"/>
</dbReference>
<dbReference type="Pfam" id="PF00462">
    <property type="entry name" value="Glutaredoxin"/>
    <property type="match status" value="1"/>
</dbReference>
<protein>
    <submittedName>
        <fullName evidence="6">Thioredoxin superfamily protein</fullName>
    </submittedName>
</protein>
<dbReference type="PANTHER" id="PTHR10168">
    <property type="entry name" value="GLUTAREDOXIN"/>
    <property type="match status" value="1"/>
</dbReference>
<dbReference type="OrthoDB" id="418495at2759"/>
<dbReference type="SUPFAM" id="SSF52833">
    <property type="entry name" value="Thioredoxin-like"/>
    <property type="match status" value="1"/>
</dbReference>
<dbReference type="EMBL" id="BJWL01000013">
    <property type="protein sequence ID" value="GFY98739.1"/>
    <property type="molecule type" value="Genomic_DNA"/>
</dbReference>